<dbReference type="SUPFAM" id="SSF50630">
    <property type="entry name" value="Acid proteases"/>
    <property type="match status" value="1"/>
</dbReference>
<evidence type="ECO:0000256" key="2">
    <source>
        <dbReference type="SAM" id="MobiDB-lite"/>
    </source>
</evidence>
<dbReference type="PROSITE" id="PS50878">
    <property type="entry name" value="RT_POL"/>
    <property type="match status" value="1"/>
</dbReference>
<feature type="domain" description="Reverse transcriptase" evidence="3">
    <location>
        <begin position="444"/>
        <end position="621"/>
    </location>
</feature>
<dbReference type="CDD" id="cd09274">
    <property type="entry name" value="RNase_HI_RT_Ty3"/>
    <property type="match status" value="1"/>
</dbReference>
<dbReference type="GO" id="GO:0003964">
    <property type="term" value="F:RNA-directed DNA polymerase activity"/>
    <property type="evidence" value="ECO:0007669"/>
    <property type="project" value="UniProtKB-EC"/>
</dbReference>
<dbReference type="InterPro" id="IPR050951">
    <property type="entry name" value="Retrovirus_Pol_polyprotein"/>
</dbReference>
<dbReference type="Pfam" id="PF17919">
    <property type="entry name" value="RT_RNaseH_2"/>
    <property type="match status" value="1"/>
</dbReference>
<evidence type="ECO:0000313" key="5">
    <source>
        <dbReference type="Proteomes" id="UP001321473"/>
    </source>
</evidence>
<dbReference type="FunFam" id="3.10.10.10:FF:000003">
    <property type="entry name" value="Retrovirus-related Pol polyprotein from transposon 297-like Protein"/>
    <property type="match status" value="1"/>
</dbReference>
<dbReference type="InterPro" id="IPR043502">
    <property type="entry name" value="DNA/RNA_pol_sf"/>
</dbReference>
<comment type="caution">
    <text evidence="4">The sequence shown here is derived from an EMBL/GenBank/DDBJ whole genome shotgun (WGS) entry which is preliminary data.</text>
</comment>
<dbReference type="InterPro" id="IPR021109">
    <property type="entry name" value="Peptidase_aspartic_dom_sf"/>
</dbReference>
<dbReference type="Gene3D" id="3.10.10.10">
    <property type="entry name" value="HIV Type 1 Reverse Transcriptase, subunit A, domain 1"/>
    <property type="match status" value="1"/>
</dbReference>
<proteinExistence type="predicted"/>
<feature type="region of interest" description="Disordered" evidence="2">
    <location>
        <begin position="890"/>
        <end position="961"/>
    </location>
</feature>
<name>A0AAQ4DX80_AMBAM</name>
<sequence length="976" mass="109040">MDLLKPPEPLQLSGNLSQNWKRFKQKLELFIKATTPKDDPRSGAAKAALLLSVAGDEALDVFNTFTFGEQEDKEDYDTLVRKFEAYCAEVSNEVHERYVFRSRKQEDGEPFERFIRDLKKQAAQCNFEGLHDSMIRDQIVFGTNNSKLREKMLREKGLTLLKAEEMCRVAESVAQRNQVWARPGDSIDSVSRSRASCHRCVDRQETSAVNGSSYRCKKCNRRHEPRQCPAYGKRCNTCRKLHHFAICCPARAVVNEVGAQFNDEFDVLDVCIDSCITGDWTVEAKVGGRKALFKVDTGAQASLLPFSIYRKLKTAELNPTSSVLRAYNGGIITNFGTTVQKITVGDAATTVKFYVVKNGRRAILGLHACEALGLVQRTVDTVSTSAEYEAIKHFRHVFEGLGCLKQPYSMVLQPDATPVVQPARRVPLSLRQPLRDELQRMERAGIITKEDGPTDWVSPLVLVKKKDGSLRVCMDPRRINEHIKRQHYQLPRREDIEAELTGACYFSCLDANSGFHQIPLDDATSKICTFATPFGRYRYLRLPFGISSAPEVFHKMLSQMLDGLPGVHVYIDDILVWGTTRQEHDERLVAVLKAAETAGLTLNAEKCKFGLTEVHFLGDVIGQKGISPNPKLVRNLLEMPTPKSKTDLQRMLGVINYFGKYVPVLSERTAMLRALIKPQVEFEWTENHAKEWKCITQALATSPLLAIFDPKKKTKITCDASKDGVGAALLQCHGGHWRPVAYASRVLTPPEQRYAQIEKETLGILFGCEKFHQFVYGQTVIIETDHKPLLSIAAKGICDMPPRLQRFFLRLLRYDYVLQYVPGKHLVLADMLSRSTTPGGVDNAGATEDVEVHALQLLNGMVTVTTQQKLAKETARDCYLQTVVSNLSAGKPIQDEADPNARNSPGSVTPQPSGTTSAAPQQPPGLCDQHLAHGATPSASITHPEQPTSVISLRRSTRTVKSPQRLRYDAAFNQLS</sequence>
<keyword evidence="5" id="KW-1185">Reference proteome</keyword>
<evidence type="ECO:0000256" key="1">
    <source>
        <dbReference type="ARBA" id="ARBA00012493"/>
    </source>
</evidence>
<dbReference type="InterPro" id="IPR043128">
    <property type="entry name" value="Rev_trsase/Diguanyl_cyclase"/>
</dbReference>
<protein>
    <recommendedName>
        <fullName evidence="1">RNA-directed DNA polymerase</fullName>
        <ecNumber evidence="1">2.7.7.49</ecNumber>
    </recommendedName>
</protein>
<dbReference type="FunFam" id="3.30.70.270:FF:000020">
    <property type="entry name" value="Transposon Tf2-6 polyprotein-like Protein"/>
    <property type="match status" value="1"/>
</dbReference>
<dbReference type="EMBL" id="JARKHS020025775">
    <property type="protein sequence ID" value="KAK8767070.1"/>
    <property type="molecule type" value="Genomic_DNA"/>
</dbReference>
<dbReference type="CDD" id="cd01647">
    <property type="entry name" value="RT_LTR"/>
    <property type="match status" value="1"/>
</dbReference>
<feature type="compositionally biased region" description="Polar residues" evidence="2">
    <location>
        <begin position="901"/>
        <end position="920"/>
    </location>
</feature>
<dbReference type="AlphaFoldDB" id="A0AAQ4DX80"/>
<dbReference type="EC" id="2.7.7.49" evidence="1"/>
<dbReference type="InterPro" id="IPR000477">
    <property type="entry name" value="RT_dom"/>
</dbReference>
<gene>
    <name evidence="4" type="ORF">V5799_006149</name>
</gene>
<dbReference type="CDD" id="cd05481">
    <property type="entry name" value="retropepsin_like_LTR_1"/>
    <property type="match status" value="1"/>
</dbReference>
<evidence type="ECO:0000259" key="3">
    <source>
        <dbReference type="PROSITE" id="PS50878"/>
    </source>
</evidence>
<dbReference type="Gene3D" id="2.40.70.10">
    <property type="entry name" value="Acid Proteases"/>
    <property type="match status" value="1"/>
</dbReference>
<dbReference type="Proteomes" id="UP001321473">
    <property type="component" value="Unassembled WGS sequence"/>
</dbReference>
<feature type="compositionally biased region" description="Polar residues" evidence="2">
    <location>
        <begin position="937"/>
        <end position="951"/>
    </location>
</feature>
<dbReference type="InterPro" id="IPR041577">
    <property type="entry name" value="RT_RNaseH_2"/>
</dbReference>
<dbReference type="Pfam" id="PF00078">
    <property type="entry name" value="RVT_1"/>
    <property type="match status" value="1"/>
</dbReference>
<reference evidence="4 5" key="1">
    <citation type="journal article" date="2023" name="Arcadia Sci">
        <title>De novo assembly of a long-read Amblyomma americanum tick genome.</title>
        <authorList>
            <person name="Chou S."/>
            <person name="Poskanzer K.E."/>
            <person name="Rollins M."/>
            <person name="Thuy-Boun P.S."/>
        </authorList>
    </citation>
    <scope>NUCLEOTIDE SEQUENCE [LARGE SCALE GENOMIC DNA]</scope>
    <source>
        <strain evidence="4">F_SG_1</strain>
        <tissue evidence="4">Salivary glands</tissue>
    </source>
</reference>
<dbReference type="PANTHER" id="PTHR37984">
    <property type="entry name" value="PROTEIN CBG26694"/>
    <property type="match status" value="1"/>
</dbReference>
<dbReference type="SUPFAM" id="SSF56672">
    <property type="entry name" value="DNA/RNA polymerases"/>
    <property type="match status" value="1"/>
</dbReference>
<dbReference type="PANTHER" id="PTHR37984:SF9">
    <property type="entry name" value="INTEGRASE CATALYTIC DOMAIN-CONTAINING PROTEIN"/>
    <property type="match status" value="1"/>
</dbReference>
<evidence type="ECO:0000313" key="4">
    <source>
        <dbReference type="EMBL" id="KAK8767070.1"/>
    </source>
</evidence>
<accession>A0AAQ4DX80</accession>
<organism evidence="4 5">
    <name type="scientific">Amblyomma americanum</name>
    <name type="common">Lone star tick</name>
    <dbReference type="NCBI Taxonomy" id="6943"/>
    <lineage>
        <taxon>Eukaryota</taxon>
        <taxon>Metazoa</taxon>
        <taxon>Ecdysozoa</taxon>
        <taxon>Arthropoda</taxon>
        <taxon>Chelicerata</taxon>
        <taxon>Arachnida</taxon>
        <taxon>Acari</taxon>
        <taxon>Parasitiformes</taxon>
        <taxon>Ixodida</taxon>
        <taxon>Ixodoidea</taxon>
        <taxon>Ixodidae</taxon>
        <taxon>Amblyomminae</taxon>
        <taxon>Amblyomma</taxon>
    </lineage>
</organism>
<dbReference type="Pfam" id="PF13975">
    <property type="entry name" value="gag-asp_proteas"/>
    <property type="match status" value="1"/>
</dbReference>
<dbReference type="Gene3D" id="3.30.70.270">
    <property type="match status" value="2"/>
</dbReference>